<proteinExistence type="predicted"/>
<reference evidence="1" key="1">
    <citation type="journal article" date="2021" name="New Phytol.">
        <title>Evolutionary innovations through gain and loss of genes in the ectomycorrhizal Boletales.</title>
        <authorList>
            <person name="Wu G."/>
            <person name="Miyauchi S."/>
            <person name="Morin E."/>
            <person name="Kuo A."/>
            <person name="Drula E."/>
            <person name="Varga T."/>
            <person name="Kohler A."/>
            <person name="Feng B."/>
            <person name="Cao Y."/>
            <person name="Lipzen A."/>
            <person name="Daum C."/>
            <person name="Hundley H."/>
            <person name="Pangilinan J."/>
            <person name="Johnson J."/>
            <person name="Barry K."/>
            <person name="LaButti K."/>
            <person name="Ng V."/>
            <person name="Ahrendt S."/>
            <person name="Min B."/>
            <person name="Choi I.G."/>
            <person name="Park H."/>
            <person name="Plett J.M."/>
            <person name="Magnuson J."/>
            <person name="Spatafora J.W."/>
            <person name="Nagy L.G."/>
            <person name="Henrissat B."/>
            <person name="Grigoriev I.V."/>
            <person name="Yang Z.L."/>
            <person name="Xu J."/>
            <person name="Martin F.M."/>
        </authorList>
    </citation>
    <scope>NUCLEOTIDE SEQUENCE</scope>
    <source>
        <strain evidence="1">KUC20120723A-06</strain>
    </source>
</reference>
<accession>A0ACB8B0U4</accession>
<comment type="caution">
    <text evidence="1">The sequence shown here is derived from an EMBL/GenBank/DDBJ whole genome shotgun (WGS) entry which is preliminary data.</text>
</comment>
<evidence type="ECO:0000313" key="2">
    <source>
        <dbReference type="Proteomes" id="UP000790709"/>
    </source>
</evidence>
<protein>
    <submittedName>
        <fullName evidence="1">Uncharacterized protein</fullName>
    </submittedName>
</protein>
<organism evidence="1 2">
    <name type="scientific">Leucogyrophana mollusca</name>
    <dbReference type="NCBI Taxonomy" id="85980"/>
    <lineage>
        <taxon>Eukaryota</taxon>
        <taxon>Fungi</taxon>
        <taxon>Dikarya</taxon>
        <taxon>Basidiomycota</taxon>
        <taxon>Agaricomycotina</taxon>
        <taxon>Agaricomycetes</taxon>
        <taxon>Agaricomycetidae</taxon>
        <taxon>Boletales</taxon>
        <taxon>Boletales incertae sedis</taxon>
        <taxon>Leucogyrophana</taxon>
    </lineage>
</organism>
<sequence>MSNALSDADAQLDRPQVSDRRIRPRSPIESIPFELFLEIFRLVYMQHRRKQLRCNQTEWIPVDPTRTSIFPYPVASVCSWWRDILSTVPEYWTRIIILIDKPSPISASSCFEWSNNLPLDLVVTPQGSYGMSPQETVREKAQVASAMNLLRPHIPRCKTIRFNVARSSSLPSLLENFHGVAPILHELELQCQYDDGESHALDAVRPCDFFCPKLSILHVNGANLDDAGLTWLMDHDIDLRHFTIQLTISQCIRSSCIKCHNA</sequence>
<gene>
    <name evidence="1" type="ORF">BV22DRAFT_1075579</name>
</gene>
<dbReference type="Proteomes" id="UP000790709">
    <property type="component" value="Unassembled WGS sequence"/>
</dbReference>
<name>A0ACB8B0U4_9AGAM</name>
<evidence type="ECO:0000313" key="1">
    <source>
        <dbReference type="EMBL" id="KAH7919182.1"/>
    </source>
</evidence>
<dbReference type="EMBL" id="MU266686">
    <property type="protein sequence ID" value="KAH7919182.1"/>
    <property type="molecule type" value="Genomic_DNA"/>
</dbReference>
<keyword evidence="2" id="KW-1185">Reference proteome</keyword>